<dbReference type="InterPro" id="IPR048056">
    <property type="entry name" value="AUP1_CUE"/>
</dbReference>
<evidence type="ECO:0000256" key="4">
    <source>
        <dbReference type="ARBA" id="ARBA00022824"/>
    </source>
</evidence>
<evidence type="ECO:0000259" key="11">
    <source>
        <dbReference type="PROSITE" id="PS51140"/>
    </source>
</evidence>
<dbReference type="Proteomes" id="UP001292094">
    <property type="component" value="Unassembled WGS sequence"/>
</dbReference>
<feature type="domain" description="CUE" evidence="11">
    <location>
        <begin position="286"/>
        <end position="328"/>
    </location>
</feature>
<dbReference type="AlphaFoldDB" id="A0AAE1U178"/>
<dbReference type="SMART" id="SM00546">
    <property type="entry name" value="CUE"/>
    <property type="match status" value="1"/>
</dbReference>
<comment type="subcellular location">
    <subcellularLocation>
        <location evidence="1">Endoplasmic reticulum membrane</location>
        <topology evidence="1">Peripheral membrane protein</topology>
    </subcellularLocation>
    <subcellularLocation>
        <location evidence="2">Lipid droplet</location>
    </subcellularLocation>
</comment>
<sequence>MTVPIEAMYTKNRFPSGPSLFFLMLYTPLGIILFLLRIFISLQLFLAACVLPHNTLIRHVVLRVLYSVLGLVVREESVENRDTSCRIITTNHITPFDHLAVSIVLPCVTPSLYDLPGALSSLLCYRDLGVTRGREVLRANARAYLSNADCPPLLLHPEGATTSGNLALMKYGSWAFELNGTVLVAGVQVWRPPLLPLAPSVLGASWAADLCFMLFSPITLFTIRYIGTVKRKEGESADEFAVRVQATTASALKLTTSHHTVADKVEYMKRLAREAAAAANPMLSPEVHRMAQQVQEVLPHISIDQIKRDLVHTQNVDLTITNFLEGNVLEPVPDPPPLPLAPVNIPSAVPAASSAFSSAHKPSPSSSSSSSSSSPPASPQELKGTTGGAAASPSPSSSSSSSGASPKSFPLNTAAVSFGKSATERMASFEMRKAQLIENARRKFIEKHGLQVPGYNC</sequence>
<feature type="compositionally biased region" description="Low complexity" evidence="9">
    <location>
        <begin position="388"/>
        <end position="406"/>
    </location>
</feature>
<keyword evidence="3" id="KW-0551">Lipid droplet</keyword>
<evidence type="ECO:0000256" key="6">
    <source>
        <dbReference type="ARBA" id="ARBA00035634"/>
    </source>
</evidence>
<evidence type="ECO:0000313" key="13">
    <source>
        <dbReference type="Proteomes" id="UP001292094"/>
    </source>
</evidence>
<dbReference type="GO" id="GO:0036503">
    <property type="term" value="P:ERAD pathway"/>
    <property type="evidence" value="ECO:0007669"/>
    <property type="project" value="InterPro"/>
</dbReference>
<comment type="similarity">
    <text evidence="6">Belongs to the AUP1 family.</text>
</comment>
<dbReference type="Gene3D" id="1.10.8.10">
    <property type="entry name" value="DNA helicase RuvA subunit, C-terminal domain"/>
    <property type="match status" value="1"/>
</dbReference>
<dbReference type="PROSITE" id="PS51140">
    <property type="entry name" value="CUE"/>
    <property type="match status" value="1"/>
</dbReference>
<dbReference type="GO" id="GO:0005789">
    <property type="term" value="C:endoplasmic reticulum membrane"/>
    <property type="evidence" value="ECO:0007669"/>
    <property type="project" value="UniProtKB-SubCell"/>
</dbReference>
<evidence type="ECO:0000256" key="3">
    <source>
        <dbReference type="ARBA" id="ARBA00022677"/>
    </source>
</evidence>
<dbReference type="EMBL" id="JAWZYT010002157">
    <property type="protein sequence ID" value="KAK4306273.1"/>
    <property type="molecule type" value="Genomic_DNA"/>
</dbReference>
<dbReference type="CDD" id="cd14420">
    <property type="entry name" value="CUE_AUP1"/>
    <property type="match status" value="1"/>
</dbReference>
<evidence type="ECO:0000313" key="12">
    <source>
        <dbReference type="EMBL" id="KAK4306273.1"/>
    </source>
</evidence>
<comment type="caution">
    <text evidence="12">The sequence shown here is derived from an EMBL/GenBank/DDBJ whole genome shotgun (WGS) entry which is preliminary data.</text>
</comment>
<evidence type="ECO:0000256" key="9">
    <source>
        <dbReference type="SAM" id="MobiDB-lite"/>
    </source>
</evidence>
<dbReference type="GO" id="GO:0005811">
    <property type="term" value="C:lipid droplet"/>
    <property type="evidence" value="ECO:0007669"/>
    <property type="project" value="UniProtKB-SubCell"/>
</dbReference>
<keyword evidence="10" id="KW-1133">Transmembrane helix</keyword>
<evidence type="ECO:0000256" key="1">
    <source>
        <dbReference type="ARBA" id="ARBA00004406"/>
    </source>
</evidence>
<organism evidence="12 13">
    <name type="scientific">Petrolisthes manimaculis</name>
    <dbReference type="NCBI Taxonomy" id="1843537"/>
    <lineage>
        <taxon>Eukaryota</taxon>
        <taxon>Metazoa</taxon>
        <taxon>Ecdysozoa</taxon>
        <taxon>Arthropoda</taxon>
        <taxon>Crustacea</taxon>
        <taxon>Multicrustacea</taxon>
        <taxon>Malacostraca</taxon>
        <taxon>Eumalacostraca</taxon>
        <taxon>Eucarida</taxon>
        <taxon>Decapoda</taxon>
        <taxon>Pleocyemata</taxon>
        <taxon>Anomura</taxon>
        <taxon>Galatheoidea</taxon>
        <taxon>Porcellanidae</taxon>
        <taxon>Petrolisthes</taxon>
    </lineage>
</organism>
<evidence type="ECO:0000256" key="2">
    <source>
        <dbReference type="ARBA" id="ARBA00004502"/>
    </source>
</evidence>
<dbReference type="PANTHER" id="PTHR15486:SF96">
    <property type="entry name" value="LIPID DROPLET-REGULATING VLDL ASSEMBLY FACTOR AUP1"/>
    <property type="match status" value="1"/>
</dbReference>
<dbReference type="PANTHER" id="PTHR15486">
    <property type="entry name" value="ANCIENT UBIQUITOUS PROTEIN"/>
    <property type="match status" value="1"/>
</dbReference>
<proteinExistence type="inferred from homology"/>
<evidence type="ECO:0000256" key="7">
    <source>
        <dbReference type="ARBA" id="ARBA00035685"/>
    </source>
</evidence>
<feature type="region of interest" description="Disordered" evidence="9">
    <location>
        <begin position="355"/>
        <end position="411"/>
    </location>
</feature>
<evidence type="ECO:0000256" key="8">
    <source>
        <dbReference type="ARBA" id="ARBA00035713"/>
    </source>
</evidence>
<keyword evidence="4" id="KW-0256">Endoplasmic reticulum</keyword>
<dbReference type="GO" id="GO:0043130">
    <property type="term" value="F:ubiquitin binding"/>
    <property type="evidence" value="ECO:0007669"/>
    <property type="project" value="InterPro"/>
</dbReference>
<dbReference type="InterPro" id="IPR003892">
    <property type="entry name" value="CUE"/>
</dbReference>
<reference evidence="12" key="1">
    <citation type="submission" date="2023-11" db="EMBL/GenBank/DDBJ databases">
        <title>Genome assemblies of two species of porcelain crab, Petrolisthes cinctipes and Petrolisthes manimaculis (Anomura: Porcellanidae).</title>
        <authorList>
            <person name="Angst P."/>
        </authorList>
    </citation>
    <scope>NUCLEOTIDE SEQUENCE</scope>
    <source>
        <strain evidence="12">PB745_02</strain>
        <tissue evidence="12">Gill</tissue>
    </source>
</reference>
<evidence type="ECO:0000256" key="5">
    <source>
        <dbReference type="ARBA" id="ARBA00023136"/>
    </source>
</evidence>
<name>A0AAE1U178_9EUCA</name>
<protein>
    <recommendedName>
        <fullName evidence="7">Lipid droplet-regulating VLDL assembly factor AUP1</fullName>
    </recommendedName>
    <alternativeName>
        <fullName evidence="8">Ancient ubiquitous protein 1</fullName>
    </alternativeName>
</protein>
<keyword evidence="13" id="KW-1185">Reference proteome</keyword>
<keyword evidence="10" id="KW-0812">Transmembrane</keyword>
<feature type="transmembrane region" description="Helical" evidence="10">
    <location>
        <begin position="20"/>
        <end position="44"/>
    </location>
</feature>
<dbReference type="Pfam" id="PF02845">
    <property type="entry name" value="CUE"/>
    <property type="match status" value="1"/>
</dbReference>
<accession>A0AAE1U178</accession>
<keyword evidence="5 10" id="KW-0472">Membrane</keyword>
<evidence type="ECO:0000256" key="10">
    <source>
        <dbReference type="SAM" id="Phobius"/>
    </source>
</evidence>
<feature type="compositionally biased region" description="Low complexity" evidence="9">
    <location>
        <begin position="355"/>
        <end position="375"/>
    </location>
</feature>
<gene>
    <name evidence="12" type="ORF">Pmani_021895</name>
</gene>